<reference evidence="1" key="1">
    <citation type="submission" date="2023-03" db="EMBL/GenBank/DDBJ databases">
        <title>Massive genome expansion in bonnet fungi (Mycena s.s.) driven by repeated elements and novel gene families across ecological guilds.</title>
        <authorList>
            <consortium name="Lawrence Berkeley National Laboratory"/>
            <person name="Harder C.B."/>
            <person name="Miyauchi S."/>
            <person name="Viragh M."/>
            <person name="Kuo A."/>
            <person name="Thoen E."/>
            <person name="Andreopoulos B."/>
            <person name="Lu D."/>
            <person name="Skrede I."/>
            <person name="Drula E."/>
            <person name="Henrissat B."/>
            <person name="Morin E."/>
            <person name="Kohler A."/>
            <person name="Barry K."/>
            <person name="LaButti K."/>
            <person name="Morin E."/>
            <person name="Salamov A."/>
            <person name="Lipzen A."/>
            <person name="Mereny Z."/>
            <person name="Hegedus B."/>
            <person name="Baldrian P."/>
            <person name="Stursova M."/>
            <person name="Weitz H."/>
            <person name="Taylor A."/>
            <person name="Grigoriev I.V."/>
            <person name="Nagy L.G."/>
            <person name="Martin F."/>
            <person name="Kauserud H."/>
        </authorList>
    </citation>
    <scope>NUCLEOTIDE SEQUENCE</scope>
    <source>
        <strain evidence="1">9284</strain>
    </source>
</reference>
<dbReference type="AlphaFoldDB" id="A0AAD7BZS7"/>
<sequence length="400" mass="45452">MPTAPVPTGTHFAASIDSKPVRDAIRARIVQLDATLASLAQSTQATMLERQKLLKALDSYRYPTNTLPHEILSEVFIHTLEAYPGRPTLAGKSSPWSLGRVCKTWYEVMLSTHRLWARLDLDETQHHHPRFMTHGLPVLEKWLKRSGVCPLSIRFHAEELGIKFLEALLRHATRWQDVDLEIPFEFFHRLNVSMPMLRKATLDRALYDDEPSVGDHPLPVLTQALQLETMVLKAMLKPMSFALPLSRITTLSASVQYSDVFKLLSSALALEICELELWPPQEDTDISPLPLPLPHLHFLRIIASATAMEVDEEEPWSIQDLCGALTVPALQDLAVEYSLLDRSYDRDSPSWLHPLRSSPQNPSRVVLLCHDYEDSPRIGRYEGVFPEAHVSIEYGFLWPH</sequence>
<evidence type="ECO:0000313" key="2">
    <source>
        <dbReference type="Proteomes" id="UP001221142"/>
    </source>
</evidence>
<gene>
    <name evidence="1" type="ORF">FB45DRAFT_1142860</name>
</gene>
<evidence type="ECO:0008006" key="3">
    <source>
        <dbReference type="Google" id="ProtNLM"/>
    </source>
</evidence>
<organism evidence="1 2">
    <name type="scientific">Roridomyces roridus</name>
    <dbReference type="NCBI Taxonomy" id="1738132"/>
    <lineage>
        <taxon>Eukaryota</taxon>
        <taxon>Fungi</taxon>
        <taxon>Dikarya</taxon>
        <taxon>Basidiomycota</taxon>
        <taxon>Agaricomycotina</taxon>
        <taxon>Agaricomycetes</taxon>
        <taxon>Agaricomycetidae</taxon>
        <taxon>Agaricales</taxon>
        <taxon>Marasmiineae</taxon>
        <taxon>Mycenaceae</taxon>
        <taxon>Roridomyces</taxon>
    </lineage>
</organism>
<accession>A0AAD7BZS7</accession>
<keyword evidence="2" id="KW-1185">Reference proteome</keyword>
<comment type="caution">
    <text evidence="1">The sequence shown here is derived from an EMBL/GenBank/DDBJ whole genome shotgun (WGS) entry which is preliminary data.</text>
</comment>
<evidence type="ECO:0000313" key="1">
    <source>
        <dbReference type="EMBL" id="KAJ7635053.1"/>
    </source>
</evidence>
<dbReference type="EMBL" id="JARKIF010000007">
    <property type="protein sequence ID" value="KAJ7635053.1"/>
    <property type="molecule type" value="Genomic_DNA"/>
</dbReference>
<protein>
    <recommendedName>
        <fullName evidence="3">F-box domain-containing protein</fullName>
    </recommendedName>
</protein>
<proteinExistence type="predicted"/>
<dbReference type="Proteomes" id="UP001221142">
    <property type="component" value="Unassembled WGS sequence"/>
</dbReference>
<name>A0AAD7BZS7_9AGAR</name>
<dbReference type="Gene3D" id="1.20.1280.50">
    <property type="match status" value="1"/>
</dbReference>